<feature type="transmembrane region" description="Helical" evidence="2">
    <location>
        <begin position="101"/>
        <end position="124"/>
    </location>
</feature>
<feature type="region of interest" description="Disordered" evidence="1">
    <location>
        <begin position="180"/>
        <end position="216"/>
    </location>
</feature>
<keyword evidence="2" id="KW-0812">Transmembrane</keyword>
<comment type="caution">
    <text evidence="3">The sequence shown here is derived from an EMBL/GenBank/DDBJ whole genome shotgun (WGS) entry which is preliminary data.</text>
</comment>
<reference evidence="3" key="1">
    <citation type="submission" date="2018-11" db="EMBL/GenBank/DDBJ databases">
        <authorList>
            <person name="Alioto T."/>
            <person name="Alioto T."/>
        </authorList>
    </citation>
    <scope>NUCLEOTIDE SEQUENCE</scope>
</reference>
<dbReference type="Proteomes" id="UP000596742">
    <property type="component" value="Unassembled WGS sequence"/>
</dbReference>
<keyword evidence="2" id="KW-0472">Membrane</keyword>
<dbReference type="OrthoDB" id="10320962at2759"/>
<dbReference type="AlphaFoldDB" id="A0A8B6F1F7"/>
<feature type="transmembrane region" description="Helical" evidence="2">
    <location>
        <begin position="61"/>
        <end position="80"/>
    </location>
</feature>
<gene>
    <name evidence="3" type="ORF">MGAL_10B053463</name>
</gene>
<feature type="compositionally biased region" description="Low complexity" evidence="1">
    <location>
        <begin position="189"/>
        <end position="207"/>
    </location>
</feature>
<proteinExistence type="predicted"/>
<organism evidence="3 4">
    <name type="scientific">Mytilus galloprovincialis</name>
    <name type="common">Mediterranean mussel</name>
    <dbReference type="NCBI Taxonomy" id="29158"/>
    <lineage>
        <taxon>Eukaryota</taxon>
        <taxon>Metazoa</taxon>
        <taxon>Spiralia</taxon>
        <taxon>Lophotrochozoa</taxon>
        <taxon>Mollusca</taxon>
        <taxon>Bivalvia</taxon>
        <taxon>Autobranchia</taxon>
        <taxon>Pteriomorphia</taxon>
        <taxon>Mytilida</taxon>
        <taxon>Mytiloidea</taxon>
        <taxon>Mytilidae</taxon>
        <taxon>Mytilinae</taxon>
        <taxon>Mytilus</taxon>
    </lineage>
</organism>
<evidence type="ECO:0000256" key="1">
    <source>
        <dbReference type="SAM" id="MobiDB-lite"/>
    </source>
</evidence>
<accession>A0A8B6F1F7</accession>
<evidence type="ECO:0000313" key="3">
    <source>
        <dbReference type="EMBL" id="VDI42228.1"/>
    </source>
</evidence>
<evidence type="ECO:0000313" key="4">
    <source>
        <dbReference type="Proteomes" id="UP000596742"/>
    </source>
</evidence>
<protein>
    <submittedName>
        <fullName evidence="3">Uncharacterized protein</fullName>
    </submittedName>
</protein>
<feature type="non-terminal residue" evidence="3">
    <location>
        <position position="216"/>
    </location>
</feature>
<sequence length="216" mass="24754">MADDYYDFTLFLIDKSCCTKCGKYGMTRLFVRILLNFCIDLAEFLVLEFDSGKPVGNILKARYAVIGFLAMHFICSAILLHHLIKVRRGDGELKKKARLKAFLFFKLLCFIVDGSILSYTIFIFEDFEVAIPFLRKPDVDINWRTWSLSLVCFLDMLLEISEILLITIALLCPKKDGTIRPSNSREQSTLTNETQLTNTNNPPTVNEQEAHPPPFK</sequence>
<keyword evidence="2" id="KW-1133">Transmembrane helix</keyword>
<dbReference type="EMBL" id="UYJE01005989">
    <property type="protein sequence ID" value="VDI42228.1"/>
    <property type="molecule type" value="Genomic_DNA"/>
</dbReference>
<feature type="transmembrane region" description="Helical" evidence="2">
    <location>
        <begin position="29"/>
        <end position="49"/>
    </location>
</feature>
<keyword evidence="4" id="KW-1185">Reference proteome</keyword>
<evidence type="ECO:0000256" key="2">
    <source>
        <dbReference type="SAM" id="Phobius"/>
    </source>
</evidence>
<name>A0A8B6F1F7_MYTGA</name>